<protein>
    <recommendedName>
        <fullName evidence="4">HbrB-like protein</fullName>
    </recommendedName>
</protein>
<keyword evidence="3" id="KW-1185">Reference proteome</keyword>
<feature type="region of interest" description="Disordered" evidence="1">
    <location>
        <begin position="644"/>
        <end position="696"/>
    </location>
</feature>
<feature type="compositionally biased region" description="Polar residues" evidence="1">
    <location>
        <begin position="115"/>
        <end position="131"/>
    </location>
</feature>
<feature type="compositionally biased region" description="Polar residues" evidence="1">
    <location>
        <begin position="292"/>
        <end position="303"/>
    </location>
</feature>
<dbReference type="GO" id="GO:0031932">
    <property type="term" value="C:TORC2 complex"/>
    <property type="evidence" value="ECO:0007669"/>
    <property type="project" value="TreeGrafter"/>
</dbReference>
<feature type="region of interest" description="Disordered" evidence="1">
    <location>
        <begin position="1"/>
        <end position="131"/>
    </location>
</feature>
<dbReference type="InterPro" id="IPR013745">
    <property type="entry name" value="Bit61/PRR5"/>
</dbReference>
<feature type="compositionally biased region" description="Low complexity" evidence="1">
    <location>
        <begin position="672"/>
        <end position="691"/>
    </location>
</feature>
<dbReference type="STRING" id="91928.A0A0D1ZQU3"/>
<dbReference type="VEuPathDB" id="FungiDB:PV08_05217"/>
<feature type="compositionally biased region" description="Low complexity" evidence="1">
    <location>
        <begin position="37"/>
        <end position="49"/>
    </location>
</feature>
<dbReference type="PANTHER" id="PTHR32428:SF2">
    <property type="entry name" value="TARGET OF RAPAMYCIN COMPLEX 2 SUBUNIT BIT61-RELATED"/>
    <property type="match status" value="1"/>
</dbReference>
<proteinExistence type="predicted"/>
<evidence type="ECO:0008006" key="4">
    <source>
        <dbReference type="Google" id="ProtNLM"/>
    </source>
</evidence>
<dbReference type="GO" id="GO:0038203">
    <property type="term" value="P:TORC2 signaling"/>
    <property type="evidence" value="ECO:0007669"/>
    <property type="project" value="TreeGrafter"/>
</dbReference>
<organism evidence="2 3">
    <name type="scientific">Exophiala spinifera</name>
    <dbReference type="NCBI Taxonomy" id="91928"/>
    <lineage>
        <taxon>Eukaryota</taxon>
        <taxon>Fungi</taxon>
        <taxon>Dikarya</taxon>
        <taxon>Ascomycota</taxon>
        <taxon>Pezizomycotina</taxon>
        <taxon>Eurotiomycetes</taxon>
        <taxon>Chaetothyriomycetidae</taxon>
        <taxon>Chaetothyriales</taxon>
        <taxon>Herpotrichiellaceae</taxon>
        <taxon>Exophiala</taxon>
    </lineage>
</organism>
<evidence type="ECO:0000313" key="2">
    <source>
        <dbReference type="EMBL" id="KIW15172.1"/>
    </source>
</evidence>
<feature type="region of interest" description="Disordered" evidence="1">
    <location>
        <begin position="215"/>
        <end position="271"/>
    </location>
</feature>
<dbReference type="AlphaFoldDB" id="A0A0D1ZQU3"/>
<dbReference type="Proteomes" id="UP000053328">
    <property type="component" value="Unassembled WGS sequence"/>
</dbReference>
<feature type="compositionally biased region" description="Basic residues" evidence="1">
    <location>
        <begin position="234"/>
        <end position="245"/>
    </location>
</feature>
<feature type="compositionally biased region" description="Polar residues" evidence="1">
    <location>
        <begin position="337"/>
        <end position="347"/>
    </location>
</feature>
<feature type="compositionally biased region" description="Polar residues" evidence="1">
    <location>
        <begin position="56"/>
        <end position="80"/>
    </location>
</feature>
<feature type="region of interest" description="Disordered" evidence="1">
    <location>
        <begin position="157"/>
        <end position="198"/>
    </location>
</feature>
<feature type="compositionally biased region" description="Polar residues" evidence="1">
    <location>
        <begin position="177"/>
        <end position="197"/>
    </location>
</feature>
<name>A0A0D1ZQU3_9EURO</name>
<accession>A0A0D1ZQU3</accession>
<dbReference type="PANTHER" id="PTHR32428">
    <property type="entry name" value="TARGET OF RAPAMYCIN COMPLEX 2 SUBUNIT BIT61-RELATED"/>
    <property type="match status" value="1"/>
</dbReference>
<gene>
    <name evidence="2" type="ORF">PV08_05217</name>
</gene>
<reference evidence="2 3" key="1">
    <citation type="submission" date="2015-01" db="EMBL/GenBank/DDBJ databases">
        <title>The Genome Sequence of Exophiala spinifera CBS89968.</title>
        <authorList>
            <consortium name="The Broad Institute Genomics Platform"/>
            <person name="Cuomo C."/>
            <person name="de Hoog S."/>
            <person name="Gorbushina A."/>
            <person name="Stielow B."/>
            <person name="Teixiera M."/>
            <person name="Abouelleil A."/>
            <person name="Chapman S.B."/>
            <person name="Priest M."/>
            <person name="Young S.K."/>
            <person name="Wortman J."/>
            <person name="Nusbaum C."/>
            <person name="Birren B."/>
        </authorList>
    </citation>
    <scope>NUCLEOTIDE SEQUENCE [LARGE SCALE GENOMIC DNA]</scope>
    <source>
        <strain evidence="2 3">CBS 89968</strain>
    </source>
</reference>
<feature type="compositionally biased region" description="Basic and acidic residues" evidence="1">
    <location>
        <begin position="246"/>
        <end position="258"/>
    </location>
</feature>
<dbReference type="GeneID" id="27332300"/>
<evidence type="ECO:0000313" key="3">
    <source>
        <dbReference type="Proteomes" id="UP000053328"/>
    </source>
</evidence>
<feature type="region of interest" description="Disordered" evidence="1">
    <location>
        <begin position="789"/>
        <end position="818"/>
    </location>
</feature>
<sequence>MEPPPRRTGLRSPVPPASVSPNPSSRPQSKQSDRPRSSGSESSGSSSLSVVKRSPYNHQLPSFVSHNNTSNVSLSHTRPSAQYLPRDGARPNPPSDIHRHRPRQHSQGYFEPSMPSASLASQSVLHEHSAMSTLTPSQIAAQAAMQHLNAVNHNRKRSQTVPFPQEQSHQESRRSSKGSNGSHEGQPQTSPHDQQYRNGLIGNNAAATAASVAFPRNAASSSQVSLVEEEKSRKGLKRFKPKHMVLSRDKDKEPKEKALPSPSKLAPSGLSKVMNASTVSLTESLSSTNSSIYQHANPSSSTIVPIPEQKDKSHKHHGLRQKLKLKDKDDSYALPLSSANSNSRPVDINNPQSLYSFAPSSPAPSSTFAKSVSGLDLRHGGRALREKKKEEKAAFANLETVYSRGESDTSEWPSLGTSYTNQSITNFSTYAEVKEAGADLGLKNMSADDAWDALRAKILIVFEGEDVPVPVENLNKLVTFHVQRCVQRRDPSIVIGDLEDLLKTGFHSLNHTLRQVSDERLVSSLVGMWIQVFGMILPYMQAVFLPLDQEFKGRGSILTSPKMAAEFWGALPSAESGSKLSSSPASGSGMDFVVAAGEELEVRRILLISFRDIVILPRFEVLKATFSRLSLESINVSLAQYDNPTRLRGNSGGSDRPATAHSTEPMYGSYNSQTSTLLGSSTSGGRSRATSNLSVTSNPAQDVAFQSFSSPPAARPSDTSSAHVTETVGRMLQCLSVLCSVQSGDDAQGKMEELNRQLKLNWLGRGRTGRNRKGFVGSRVRPMVNGGTTMRILDRDGSPTPTPTRQGTVSRQGYDHKG</sequence>
<evidence type="ECO:0000256" key="1">
    <source>
        <dbReference type="SAM" id="MobiDB-lite"/>
    </source>
</evidence>
<dbReference type="RefSeq" id="XP_016235388.1">
    <property type="nucleotide sequence ID" value="XM_016379561.1"/>
</dbReference>
<dbReference type="EMBL" id="KN847495">
    <property type="protein sequence ID" value="KIW15172.1"/>
    <property type="molecule type" value="Genomic_DNA"/>
</dbReference>
<feature type="region of interest" description="Disordered" evidence="1">
    <location>
        <begin position="289"/>
        <end position="347"/>
    </location>
</feature>
<feature type="compositionally biased region" description="Basic residues" evidence="1">
    <location>
        <begin position="312"/>
        <end position="323"/>
    </location>
</feature>
<dbReference type="HOGENOM" id="CLU_005193_1_0_1"/>
<dbReference type="OrthoDB" id="2290221at2759"/>
<dbReference type="Pfam" id="PF08539">
    <property type="entry name" value="HbrB"/>
    <property type="match status" value="1"/>
</dbReference>